<dbReference type="OrthoDB" id="5125482at2"/>
<evidence type="ECO:0000256" key="1">
    <source>
        <dbReference type="SAM" id="Phobius"/>
    </source>
</evidence>
<dbReference type="AlphaFoldDB" id="A0A4Y3QGY7"/>
<evidence type="ECO:0000313" key="2">
    <source>
        <dbReference type="EMBL" id="GEB44237.1"/>
    </source>
</evidence>
<organism evidence="2 3">
    <name type="scientific">Microbacterium testaceum</name>
    <name type="common">Aureobacterium testaceum</name>
    <name type="synonym">Brevibacterium testaceum</name>
    <dbReference type="NCBI Taxonomy" id="2033"/>
    <lineage>
        <taxon>Bacteria</taxon>
        <taxon>Bacillati</taxon>
        <taxon>Actinomycetota</taxon>
        <taxon>Actinomycetes</taxon>
        <taxon>Micrococcales</taxon>
        <taxon>Microbacteriaceae</taxon>
        <taxon>Microbacterium</taxon>
    </lineage>
</organism>
<keyword evidence="1" id="KW-1133">Transmembrane helix</keyword>
<dbReference type="EMBL" id="BJML01000001">
    <property type="protein sequence ID" value="GEB44237.1"/>
    <property type="molecule type" value="Genomic_DNA"/>
</dbReference>
<dbReference type="Proteomes" id="UP000319525">
    <property type="component" value="Unassembled WGS sequence"/>
</dbReference>
<dbReference type="GeneID" id="57142898"/>
<feature type="transmembrane region" description="Helical" evidence="1">
    <location>
        <begin position="66"/>
        <end position="88"/>
    </location>
</feature>
<gene>
    <name evidence="2" type="ORF">MTE01_01820</name>
</gene>
<dbReference type="RefSeq" id="WP_103207080.1">
    <property type="nucleotide sequence ID" value="NZ_BJML01000001.1"/>
</dbReference>
<evidence type="ECO:0000313" key="3">
    <source>
        <dbReference type="Proteomes" id="UP000319525"/>
    </source>
</evidence>
<evidence type="ECO:0008006" key="4">
    <source>
        <dbReference type="Google" id="ProtNLM"/>
    </source>
</evidence>
<keyword evidence="1" id="KW-0472">Membrane</keyword>
<feature type="transmembrane region" description="Helical" evidence="1">
    <location>
        <begin position="12"/>
        <end position="30"/>
    </location>
</feature>
<feature type="transmembrane region" description="Helical" evidence="1">
    <location>
        <begin position="36"/>
        <end position="54"/>
    </location>
</feature>
<sequence>MSPIAQAALRGGIPLVIMGGIGSALLLQGQAENGRATLAVAVISAAVAGTSVIYQIDRWSLRRQSILHFAIMAVTVLPALFLSGWFAIDTPAGVLLVISLFLFVGFVLWSSFYLIFRAINARPARASR</sequence>
<comment type="caution">
    <text evidence="2">The sequence shown here is derived from an EMBL/GenBank/DDBJ whole genome shotgun (WGS) entry which is preliminary data.</text>
</comment>
<keyword evidence="1" id="KW-0812">Transmembrane</keyword>
<dbReference type="Pfam" id="PF11457">
    <property type="entry name" value="DUF3021"/>
    <property type="match status" value="1"/>
</dbReference>
<accession>A0A4Y3QGY7</accession>
<proteinExistence type="predicted"/>
<protein>
    <recommendedName>
        <fullName evidence="4">DUF3021 domain-containing protein</fullName>
    </recommendedName>
</protein>
<feature type="transmembrane region" description="Helical" evidence="1">
    <location>
        <begin position="94"/>
        <end position="116"/>
    </location>
</feature>
<name>A0A4Y3QGY7_MICTE</name>
<reference evidence="2 3" key="1">
    <citation type="submission" date="2019-06" db="EMBL/GenBank/DDBJ databases">
        <title>Whole genome shotgun sequence of Microbacterium testaceum NBRC 12675.</title>
        <authorList>
            <person name="Hosoyama A."/>
            <person name="Uohara A."/>
            <person name="Ohji S."/>
            <person name="Ichikawa N."/>
        </authorList>
    </citation>
    <scope>NUCLEOTIDE SEQUENCE [LARGE SCALE GENOMIC DNA]</scope>
    <source>
        <strain evidence="2 3">NBRC 12675</strain>
    </source>
</reference>
<dbReference type="InterPro" id="IPR021560">
    <property type="entry name" value="DUF3021"/>
</dbReference>